<accession>A0A182FQK3</accession>
<dbReference type="FunFam" id="2.60.450.20:FF:000002">
    <property type="entry name" value="Spindle assembly abnormal 4"/>
    <property type="match status" value="1"/>
</dbReference>
<dbReference type="GO" id="GO:0005813">
    <property type="term" value="C:centrosome"/>
    <property type="evidence" value="ECO:0007669"/>
    <property type="project" value="TreeGrafter"/>
</dbReference>
<dbReference type="GO" id="GO:0061511">
    <property type="term" value="P:centriole elongation"/>
    <property type="evidence" value="ECO:0007669"/>
    <property type="project" value="TreeGrafter"/>
</dbReference>
<evidence type="ECO:0000256" key="3">
    <source>
        <dbReference type="SAM" id="MobiDB-lite"/>
    </source>
</evidence>
<feature type="compositionally biased region" description="Acidic residues" evidence="3">
    <location>
        <begin position="791"/>
        <end position="806"/>
    </location>
</feature>
<dbReference type="EnsemblMetazoa" id="AALB008824-RA">
    <property type="protein sequence ID" value="AALB008824-PA"/>
    <property type="gene ID" value="AALB008824"/>
</dbReference>
<dbReference type="VEuPathDB" id="VectorBase:AALB20_037467"/>
<evidence type="ECO:0000256" key="1">
    <source>
        <dbReference type="ARBA" id="ARBA00005627"/>
    </source>
</evidence>
<dbReference type="AlphaFoldDB" id="A0A182FQK3"/>
<dbReference type="InterPro" id="IPR026581">
    <property type="entry name" value="TCP10L/CENPJ"/>
</dbReference>
<feature type="coiled-coil region" evidence="2">
    <location>
        <begin position="508"/>
        <end position="570"/>
    </location>
</feature>
<feature type="compositionally biased region" description="Basic and acidic residues" evidence="3">
    <location>
        <begin position="406"/>
        <end position="416"/>
    </location>
</feature>
<reference evidence="5 6" key="1">
    <citation type="journal article" date="2017" name="G3 (Bethesda)">
        <title>The Physical Genome Mapping of Anopheles albimanus Corrected Scaffold Misassemblies and Identified Interarm Rearrangements in Genus Anopheles.</title>
        <authorList>
            <person name="Artemov G.N."/>
            <person name="Peery A.N."/>
            <person name="Jiang X."/>
            <person name="Tu Z."/>
            <person name="Stegniy V.N."/>
            <person name="Sharakhova M.V."/>
            <person name="Sharakhov I.V."/>
        </authorList>
    </citation>
    <scope>NUCLEOTIDE SEQUENCE [LARGE SCALE GENOMIC DNA]</scope>
    <source>
        <strain evidence="5 6">ALBI9_A</strain>
    </source>
</reference>
<dbReference type="GO" id="GO:0005814">
    <property type="term" value="C:centriole"/>
    <property type="evidence" value="ECO:0007669"/>
    <property type="project" value="TreeGrafter"/>
</dbReference>
<feature type="region of interest" description="Disordered" evidence="3">
    <location>
        <begin position="460"/>
        <end position="504"/>
    </location>
</feature>
<organism evidence="5 6">
    <name type="scientific">Anopheles albimanus</name>
    <name type="common">New world malaria mosquito</name>
    <dbReference type="NCBI Taxonomy" id="7167"/>
    <lineage>
        <taxon>Eukaryota</taxon>
        <taxon>Metazoa</taxon>
        <taxon>Ecdysozoa</taxon>
        <taxon>Arthropoda</taxon>
        <taxon>Hexapoda</taxon>
        <taxon>Insecta</taxon>
        <taxon>Pterygota</taxon>
        <taxon>Neoptera</taxon>
        <taxon>Endopterygota</taxon>
        <taxon>Diptera</taxon>
        <taxon>Nematocera</taxon>
        <taxon>Culicoidea</taxon>
        <taxon>Culicidae</taxon>
        <taxon>Anophelinae</taxon>
        <taxon>Anopheles</taxon>
    </lineage>
</organism>
<dbReference type="Gene3D" id="2.60.450.20">
    <property type="match status" value="1"/>
</dbReference>
<reference evidence="5" key="2">
    <citation type="submission" date="2022-08" db="UniProtKB">
        <authorList>
            <consortium name="EnsemblMetazoa"/>
        </authorList>
    </citation>
    <scope>IDENTIFICATION</scope>
    <source>
        <strain evidence="5">STECLA/ALBI9_A</strain>
    </source>
</reference>
<feature type="domain" description="Centromere protein J C-terminal" evidence="4">
    <location>
        <begin position="1026"/>
        <end position="1054"/>
    </location>
</feature>
<dbReference type="InterPro" id="IPR009852">
    <property type="entry name" value="CENPJ_C_dom"/>
</dbReference>
<feature type="coiled-coil region" evidence="2">
    <location>
        <begin position="597"/>
        <end position="673"/>
    </location>
</feature>
<dbReference type="STRING" id="7167.A0A182FQK3"/>
<dbReference type="Proteomes" id="UP000069272">
    <property type="component" value="Chromosome 2R"/>
</dbReference>
<protein>
    <recommendedName>
        <fullName evidence="4">Centromere protein J C-terminal domain-containing protein</fullName>
    </recommendedName>
</protein>
<dbReference type="PANTHER" id="PTHR10331">
    <property type="entry name" value="T COMPLEX PROTEIN 10"/>
    <property type="match status" value="1"/>
</dbReference>
<comment type="similarity">
    <text evidence="1">Belongs to the TCP10 family.</text>
</comment>
<dbReference type="InterPro" id="IPR047002">
    <property type="entry name" value="Tcp10_C_sf"/>
</dbReference>
<evidence type="ECO:0000313" key="5">
    <source>
        <dbReference type="EnsemblMetazoa" id="AALB008824-PA"/>
    </source>
</evidence>
<feature type="compositionally biased region" description="Basic and acidic residues" evidence="3">
    <location>
        <begin position="734"/>
        <end position="745"/>
    </location>
</feature>
<feature type="region of interest" description="Disordered" evidence="3">
    <location>
        <begin position="160"/>
        <end position="220"/>
    </location>
</feature>
<name>A0A182FQK3_ANOAL</name>
<evidence type="ECO:0000256" key="2">
    <source>
        <dbReference type="SAM" id="Coils"/>
    </source>
</evidence>
<feature type="region of interest" description="Disordered" evidence="3">
    <location>
        <begin position="687"/>
        <end position="830"/>
    </location>
</feature>
<feature type="region of interest" description="Disordered" evidence="3">
    <location>
        <begin position="263"/>
        <end position="282"/>
    </location>
</feature>
<feature type="domain" description="Centromere protein J C-terminal" evidence="4">
    <location>
        <begin position="949"/>
        <end position="981"/>
    </location>
</feature>
<sequence>MADSPRSILARLEQLKQWQEQQQRALLEKHSAQQQLLEREQQKMYQVLGLQLNQHFMDGDDDEGAYSEDDDTESEYEETNLEAQLASERLIPTINNATGNYSAVLPEDAYPRDDEENLRSAVQKRVPKRPFLKRGEGLRSRFRVDPDKFKLDNLPKYKFANHNRDRMMRKGLGPKRESSKPADDKPSSGARRTSSSRVDVAKAEQKIEPSAEKKKARNKSDTGIGIVLDVDKVQDKKLKLTRRQGGGSLPVLTDEVRETVAPQTEEGNTNPVVPGPKVLQPIRPMTAGPSGTAPWKRRLDAAPTTDGKEQRELNFFELLEQKVIGKSFNSNSSSILRFIAANDTTANDSLMTMQQQNGTDHTLEQEEPVGPLVRQDEVAPIAHISPAPSQLALSVTIDSDDNDDEPLVRFAEDRTGHTTTNHPDSDTSDIVDQRQCLAGLRAISLDQMSTPNDKFVMRQSVSPDKTELDSSACESSVEDETEETGAGLETEGESTAVPAGTNEDDTLRSEILAKSELLKERLVELEREIDSYRRENAELIRLKQDHELERLKLQQDREEQEERLNDERIKMEVYFHDERMKIESERKQALREAAKPNRKDREEILRLTEELADLRRQHKEREAKHSASLARFRAHSKTMEKDLAEVRLELEVLKKDNRRLETENARLKRQNNSRMLVEINRNIAKLATGGGEPAGEEPQDTKVSQGKPTSGFAGAQKKTPLASATSKIVARPVKISERRIREPPTRAKVLSHGARVPATRGHSDGPVRMNDAMSSETDENDENRPLAGASSDEDNFFDDNDEDENDSEHGEDSSSAFDGGDHEPSPYFTKPVAPVRKTLFSAESVHQDESVTPVAAAAANGVRPQRATKSIGASADVSEVMSNLKREIVNADGSRDIWYPNGNLKKISPDGLMIRMLYFNKDIKETNVSEGTTRYYYFETNTWHTTYLDGLEILEFPDGQTQHRFKDGSTEVHFQNGSIRTTNPNSADIAEEWKYPDGTTVVIRKNDDKEITLPNGQVEIHTKAHKRRIYPDGTVKFVYPDGSQESRYSNGRIRLKDKDGRLVSDTGVNRSHVQLDAEQFTETVTGRFLGSDRLIFSIARPKQLSVAIDANGMCRQERIPANSTDEARFGFC</sequence>
<dbReference type="Pfam" id="PF07202">
    <property type="entry name" value="Tcp10_C"/>
    <property type="match status" value="3"/>
</dbReference>
<feature type="region of interest" description="Disordered" evidence="3">
    <location>
        <begin position="397"/>
        <end position="430"/>
    </location>
</feature>
<dbReference type="GO" id="GO:0015631">
    <property type="term" value="F:tubulin binding"/>
    <property type="evidence" value="ECO:0007669"/>
    <property type="project" value="TreeGrafter"/>
</dbReference>
<dbReference type="PANTHER" id="PTHR10331:SF6">
    <property type="entry name" value="SPINDLE ASSEMBLY ABNORMAL 4"/>
    <property type="match status" value="1"/>
</dbReference>
<proteinExistence type="inferred from homology"/>
<keyword evidence="6" id="KW-1185">Reference proteome</keyword>
<keyword evidence="2" id="KW-0175">Coiled coil</keyword>
<feature type="domain" description="Centromere protein J C-terminal" evidence="4">
    <location>
        <begin position="988"/>
        <end position="1021"/>
    </location>
</feature>
<evidence type="ECO:0000313" key="6">
    <source>
        <dbReference type="Proteomes" id="UP000069272"/>
    </source>
</evidence>
<evidence type="ECO:0000259" key="4">
    <source>
        <dbReference type="Pfam" id="PF07202"/>
    </source>
</evidence>
<feature type="compositionally biased region" description="Basic and acidic residues" evidence="3">
    <location>
        <begin position="199"/>
        <end position="213"/>
    </location>
</feature>
<dbReference type="GO" id="GO:0060271">
    <property type="term" value="P:cilium assembly"/>
    <property type="evidence" value="ECO:0007669"/>
    <property type="project" value="TreeGrafter"/>
</dbReference>
<dbReference type="VEuPathDB" id="VectorBase:AALB008824"/>
<feature type="compositionally biased region" description="Basic and acidic residues" evidence="3">
    <location>
        <begin position="162"/>
        <end position="186"/>
    </location>
</feature>